<dbReference type="RefSeq" id="XP_036635383.1">
    <property type="nucleotide sequence ID" value="XM_036773910.1"/>
</dbReference>
<dbReference type="OrthoDB" id="2939340at2759"/>
<dbReference type="EMBL" id="JACETU010000002">
    <property type="protein sequence ID" value="KAF7437484.1"/>
    <property type="molecule type" value="Genomic_DNA"/>
</dbReference>
<dbReference type="AlphaFoldDB" id="A0A8H7A2H3"/>
<reference evidence="2" key="1">
    <citation type="submission" date="2019-07" db="EMBL/GenBank/DDBJ databases">
        <authorList>
            <person name="Palmer J.M."/>
        </authorList>
    </citation>
    <scope>NUCLEOTIDE SEQUENCE</scope>
    <source>
        <strain evidence="2">PC9</strain>
    </source>
</reference>
<evidence type="ECO:0000256" key="1">
    <source>
        <dbReference type="SAM" id="MobiDB-lite"/>
    </source>
</evidence>
<feature type="region of interest" description="Disordered" evidence="1">
    <location>
        <begin position="38"/>
        <end position="57"/>
    </location>
</feature>
<dbReference type="Proteomes" id="UP000623687">
    <property type="component" value="Unassembled WGS sequence"/>
</dbReference>
<feature type="compositionally biased region" description="Polar residues" evidence="1">
    <location>
        <begin position="44"/>
        <end position="56"/>
    </location>
</feature>
<accession>A0A8H7A2H3</accession>
<name>A0A8H7A2H3_PLEOS</name>
<protein>
    <submittedName>
        <fullName evidence="2">Uncharacterized protein</fullName>
    </submittedName>
</protein>
<keyword evidence="3" id="KW-1185">Reference proteome</keyword>
<evidence type="ECO:0000313" key="3">
    <source>
        <dbReference type="Proteomes" id="UP000623687"/>
    </source>
</evidence>
<proteinExistence type="predicted"/>
<sequence length="281" mass="31197">MYAHTQPVSKSYYVQSDFWAEQAAPCPPIPPVDMQTLPPDSVLTEASDSLTPSGTESYILPHPDLEYSLSCSYPTDEHSVPPYIYTLDFFPSYVESTTMDLSAEITEPSSGDLERSDYTHYLSTYLSAQEELGTSDEDVCYPYPSIESYTLHAQYAEELSPLATPVPTLDTQLEDPYATDSIIYTSSPSNTLHAYPTFLSSFDYSSNEPMLDGWPDWNLNPAYSEVAGMSQLVQNNMTLEDWQPTFLSYPTTFYMKGGASLTIETTLKVSPAAAGAIICQR</sequence>
<organism evidence="2 3">
    <name type="scientific">Pleurotus ostreatus</name>
    <name type="common">Oyster mushroom</name>
    <name type="synonym">White-rot fungus</name>
    <dbReference type="NCBI Taxonomy" id="5322"/>
    <lineage>
        <taxon>Eukaryota</taxon>
        <taxon>Fungi</taxon>
        <taxon>Dikarya</taxon>
        <taxon>Basidiomycota</taxon>
        <taxon>Agaricomycotina</taxon>
        <taxon>Agaricomycetes</taxon>
        <taxon>Agaricomycetidae</taxon>
        <taxon>Agaricales</taxon>
        <taxon>Pleurotineae</taxon>
        <taxon>Pleurotaceae</taxon>
        <taxon>Pleurotus</taxon>
    </lineage>
</organism>
<comment type="caution">
    <text evidence="2">The sequence shown here is derived from an EMBL/GenBank/DDBJ whole genome shotgun (WGS) entry which is preliminary data.</text>
</comment>
<dbReference type="GeneID" id="59374143"/>
<gene>
    <name evidence="2" type="ORF">PC9H_004325</name>
</gene>
<evidence type="ECO:0000313" key="2">
    <source>
        <dbReference type="EMBL" id="KAF7437484.1"/>
    </source>
</evidence>
<dbReference type="VEuPathDB" id="FungiDB:PC9H_004325"/>